<keyword evidence="8" id="KW-0547">Nucleotide-binding</keyword>
<dbReference type="InterPro" id="IPR005467">
    <property type="entry name" value="His_kinase_dom"/>
</dbReference>
<dbReference type="PANTHER" id="PTHR45528">
    <property type="entry name" value="SENSOR HISTIDINE KINASE CPXA"/>
    <property type="match status" value="1"/>
</dbReference>
<organism evidence="16 17">
    <name type="scientific">Bacteroides helcogenes (strain ATCC 35417 / DSM 20613 / JCM 6297 / CCUG 15421 / P 36-108)</name>
    <dbReference type="NCBI Taxonomy" id="693979"/>
    <lineage>
        <taxon>Bacteria</taxon>
        <taxon>Pseudomonadati</taxon>
        <taxon>Bacteroidota</taxon>
        <taxon>Bacteroidia</taxon>
        <taxon>Bacteroidales</taxon>
        <taxon>Bacteroidaceae</taxon>
        <taxon>Bacteroides</taxon>
    </lineage>
</organism>
<evidence type="ECO:0000256" key="12">
    <source>
        <dbReference type="ARBA" id="ARBA00023012"/>
    </source>
</evidence>
<dbReference type="SUPFAM" id="SSF47384">
    <property type="entry name" value="Homodimeric domain of signal transducing histidine kinase"/>
    <property type="match status" value="1"/>
</dbReference>
<evidence type="ECO:0000256" key="6">
    <source>
        <dbReference type="ARBA" id="ARBA00022679"/>
    </source>
</evidence>
<comment type="subcellular location">
    <subcellularLocation>
        <location evidence="2">Cell membrane</location>
        <topology evidence="2">Multi-pass membrane protein</topology>
    </subcellularLocation>
</comment>
<comment type="catalytic activity">
    <reaction evidence="1">
        <text>ATP + protein L-histidine = ADP + protein N-phospho-L-histidine.</text>
        <dbReference type="EC" id="2.7.13.3"/>
    </reaction>
</comment>
<evidence type="ECO:0000256" key="4">
    <source>
        <dbReference type="ARBA" id="ARBA00022475"/>
    </source>
</evidence>
<dbReference type="GO" id="GO:0000155">
    <property type="term" value="F:phosphorelay sensor kinase activity"/>
    <property type="evidence" value="ECO:0007669"/>
    <property type="project" value="InterPro"/>
</dbReference>
<dbReference type="PANTHER" id="PTHR45528:SF1">
    <property type="entry name" value="SENSOR HISTIDINE KINASE CPXA"/>
    <property type="match status" value="1"/>
</dbReference>
<dbReference type="InterPro" id="IPR036097">
    <property type="entry name" value="HisK_dim/P_sf"/>
</dbReference>
<dbReference type="RefSeq" id="WP_013548715.1">
    <property type="nucleotide sequence ID" value="NC_014933.1"/>
</dbReference>
<evidence type="ECO:0000256" key="9">
    <source>
        <dbReference type="ARBA" id="ARBA00022777"/>
    </source>
</evidence>
<keyword evidence="6" id="KW-0808">Transferase</keyword>
<evidence type="ECO:0000256" key="2">
    <source>
        <dbReference type="ARBA" id="ARBA00004651"/>
    </source>
</evidence>
<dbReference type="SMART" id="SM00388">
    <property type="entry name" value="HisKA"/>
    <property type="match status" value="1"/>
</dbReference>
<evidence type="ECO:0000259" key="15">
    <source>
        <dbReference type="PROSITE" id="PS50109"/>
    </source>
</evidence>
<dbReference type="EC" id="2.7.13.3" evidence="3"/>
<dbReference type="Proteomes" id="UP000008630">
    <property type="component" value="Chromosome"/>
</dbReference>
<keyword evidence="12" id="KW-0902">Two-component regulatory system</keyword>
<feature type="transmembrane region" description="Helical" evidence="14">
    <location>
        <begin position="12"/>
        <end position="32"/>
    </location>
</feature>
<dbReference type="Pfam" id="PF00512">
    <property type="entry name" value="HisKA"/>
    <property type="match status" value="1"/>
</dbReference>
<dbReference type="OrthoDB" id="1522504at2"/>
<dbReference type="InterPro" id="IPR003661">
    <property type="entry name" value="HisK_dim/P_dom"/>
</dbReference>
<sequence>MKTTSLLRKTLTQFIICTVIILLLTTPLFYLLTKHFYAEDMIDLIEVIQNGHPMPQIDLERDIMKGLMLQFALISCVLGIAIVLMMRFISRRLWIPFDETLKVMEHFHLEDGTLPTLPGSDIKEFDRLNRALNRLMDNSLKSYCMQKEFTENASHELQTPLAVFQSKLDLLLQQPNLTEEQADCIQNLYQTSARLTRLNRNLLLLAKIENSQYKQQDNINVTELLNHLLPTLQDLAQDISIRHSFAEPPLIVQGNTTLFESLAYNLFVNAVRHNKPSGGSINIYLIGDELTVSNTSSETALDSHLIFNRFYRPSEKIKGNGLGLSIVKAICDYHGWKIRYDYEDGQHLFTVKMREQ</sequence>
<evidence type="ECO:0000256" key="13">
    <source>
        <dbReference type="ARBA" id="ARBA00023136"/>
    </source>
</evidence>
<keyword evidence="4" id="KW-1003">Cell membrane</keyword>
<dbReference type="GO" id="GO:0005524">
    <property type="term" value="F:ATP binding"/>
    <property type="evidence" value="ECO:0007669"/>
    <property type="project" value="UniProtKB-KW"/>
</dbReference>
<dbReference type="InterPro" id="IPR050398">
    <property type="entry name" value="HssS/ArlS-like"/>
</dbReference>
<feature type="domain" description="Histidine kinase" evidence="15">
    <location>
        <begin position="152"/>
        <end position="356"/>
    </location>
</feature>
<gene>
    <name evidence="16" type="ordered locus">Bache_3204</name>
</gene>
<keyword evidence="13 14" id="KW-0472">Membrane</keyword>
<keyword evidence="9 16" id="KW-0418">Kinase</keyword>
<dbReference type="InterPro" id="IPR003594">
    <property type="entry name" value="HATPase_dom"/>
</dbReference>
<dbReference type="AlphaFoldDB" id="E6SRN8"/>
<name>E6SRN8_BACT6</name>
<evidence type="ECO:0000256" key="14">
    <source>
        <dbReference type="SAM" id="Phobius"/>
    </source>
</evidence>
<dbReference type="Pfam" id="PF02518">
    <property type="entry name" value="HATPase_c"/>
    <property type="match status" value="1"/>
</dbReference>
<dbReference type="eggNOG" id="COG2205">
    <property type="taxonomic scope" value="Bacteria"/>
</dbReference>
<dbReference type="PATRIC" id="fig|693979.3.peg.3360"/>
<evidence type="ECO:0000256" key="10">
    <source>
        <dbReference type="ARBA" id="ARBA00022840"/>
    </source>
</evidence>
<evidence type="ECO:0000313" key="17">
    <source>
        <dbReference type="Proteomes" id="UP000008630"/>
    </source>
</evidence>
<evidence type="ECO:0000256" key="7">
    <source>
        <dbReference type="ARBA" id="ARBA00022692"/>
    </source>
</evidence>
<dbReference type="SMART" id="SM00387">
    <property type="entry name" value="HATPase_c"/>
    <property type="match status" value="1"/>
</dbReference>
<evidence type="ECO:0000256" key="5">
    <source>
        <dbReference type="ARBA" id="ARBA00022553"/>
    </source>
</evidence>
<reference evidence="16 17" key="2">
    <citation type="journal article" date="2011" name="Stand. Genomic Sci.">
        <title>Complete genome sequence of Bacteroides helcogenes type strain (P 36-108).</title>
        <authorList>
            <person name="Pati A."/>
            <person name="Gronow S."/>
            <person name="Zeytun A."/>
            <person name="Lapidus A."/>
            <person name="Nolan M."/>
            <person name="Hammon N."/>
            <person name="Deshpande S."/>
            <person name="Cheng J.F."/>
            <person name="Tapia R."/>
            <person name="Han C."/>
            <person name="Goodwin L."/>
            <person name="Pitluck S."/>
            <person name="Liolios K."/>
            <person name="Pagani I."/>
            <person name="Ivanova N."/>
            <person name="Mavromatis K."/>
            <person name="Chen A."/>
            <person name="Palaniappan K."/>
            <person name="Land M."/>
            <person name="Hauser L."/>
            <person name="Chang Y.J."/>
            <person name="Jeffries C.D."/>
            <person name="Detter J.C."/>
            <person name="Brambilla E."/>
            <person name="Rohde M."/>
            <person name="Goker M."/>
            <person name="Woyke T."/>
            <person name="Bristow J."/>
            <person name="Eisen J.A."/>
            <person name="Markowitz V."/>
            <person name="Hugenholtz P."/>
            <person name="Kyrpides N.C."/>
            <person name="Klenk H.P."/>
            <person name="Lucas S."/>
        </authorList>
    </citation>
    <scope>NUCLEOTIDE SEQUENCE [LARGE SCALE GENOMIC DNA]</scope>
    <source>
        <strain evidence="17">ATCC 35417 / DSM 20613 / JCM 6297 / CCUG 15421 / P 36-108</strain>
    </source>
</reference>
<keyword evidence="5" id="KW-0597">Phosphoprotein</keyword>
<evidence type="ECO:0000256" key="8">
    <source>
        <dbReference type="ARBA" id="ARBA00022741"/>
    </source>
</evidence>
<evidence type="ECO:0000256" key="11">
    <source>
        <dbReference type="ARBA" id="ARBA00022989"/>
    </source>
</evidence>
<dbReference type="Gene3D" id="1.10.287.130">
    <property type="match status" value="1"/>
</dbReference>
<keyword evidence="10" id="KW-0067">ATP-binding</keyword>
<keyword evidence="11 14" id="KW-1133">Transmembrane helix</keyword>
<dbReference type="InterPro" id="IPR036890">
    <property type="entry name" value="HATPase_C_sf"/>
</dbReference>
<evidence type="ECO:0000256" key="3">
    <source>
        <dbReference type="ARBA" id="ARBA00012438"/>
    </source>
</evidence>
<accession>E6SRN8</accession>
<dbReference type="PROSITE" id="PS50109">
    <property type="entry name" value="HIS_KIN"/>
    <property type="match status" value="1"/>
</dbReference>
<dbReference type="Gene3D" id="3.30.565.10">
    <property type="entry name" value="Histidine kinase-like ATPase, C-terminal domain"/>
    <property type="match status" value="1"/>
</dbReference>
<dbReference type="EMBL" id="CP002352">
    <property type="protein sequence ID" value="ADV45128.1"/>
    <property type="molecule type" value="Genomic_DNA"/>
</dbReference>
<dbReference type="STRING" id="693979.Bache_3204"/>
<dbReference type="SUPFAM" id="SSF55874">
    <property type="entry name" value="ATPase domain of HSP90 chaperone/DNA topoisomerase II/histidine kinase"/>
    <property type="match status" value="1"/>
</dbReference>
<dbReference type="KEGG" id="bhl:Bache_3204"/>
<feature type="transmembrane region" description="Helical" evidence="14">
    <location>
        <begin position="67"/>
        <end position="86"/>
    </location>
</feature>
<dbReference type="CDD" id="cd00082">
    <property type="entry name" value="HisKA"/>
    <property type="match status" value="1"/>
</dbReference>
<proteinExistence type="predicted"/>
<dbReference type="HOGENOM" id="CLU_961912_0_0_10"/>
<protein>
    <recommendedName>
        <fullName evidence="3">histidine kinase</fullName>
        <ecNumber evidence="3">2.7.13.3</ecNumber>
    </recommendedName>
</protein>
<keyword evidence="7 14" id="KW-0812">Transmembrane</keyword>
<evidence type="ECO:0000313" key="16">
    <source>
        <dbReference type="EMBL" id="ADV45128.1"/>
    </source>
</evidence>
<evidence type="ECO:0000256" key="1">
    <source>
        <dbReference type="ARBA" id="ARBA00000085"/>
    </source>
</evidence>
<dbReference type="GO" id="GO:0005886">
    <property type="term" value="C:plasma membrane"/>
    <property type="evidence" value="ECO:0007669"/>
    <property type="project" value="UniProtKB-SubCell"/>
</dbReference>
<keyword evidence="17" id="KW-1185">Reference proteome</keyword>
<reference key="1">
    <citation type="submission" date="2010-11" db="EMBL/GenBank/DDBJ databases">
        <title>The complete genome of Bacteroides helcogenes P 36-108.</title>
        <authorList>
            <consortium name="US DOE Joint Genome Institute (JGI-PGF)"/>
            <person name="Lucas S."/>
            <person name="Copeland A."/>
            <person name="Lapidus A."/>
            <person name="Bruce D."/>
            <person name="Goodwin L."/>
            <person name="Pitluck S."/>
            <person name="Kyrpides N."/>
            <person name="Mavromatis K."/>
            <person name="Ivanova N."/>
            <person name="Zeytun A."/>
            <person name="Brettin T."/>
            <person name="Detter J.C."/>
            <person name="Tapia R."/>
            <person name="Han C."/>
            <person name="Land M."/>
            <person name="Hauser L."/>
            <person name="Markowitz V."/>
            <person name="Cheng J.-F."/>
            <person name="Hugenholtz P."/>
            <person name="Woyke T."/>
            <person name="Wu D."/>
            <person name="Gronow S."/>
            <person name="Wellnitz S."/>
            <person name="Brambilla E."/>
            <person name="Klenk H.-P."/>
            <person name="Eisen J.A."/>
        </authorList>
    </citation>
    <scope>NUCLEOTIDE SEQUENCE</scope>
    <source>
        <strain>P 36-108</strain>
    </source>
</reference>